<feature type="transmembrane region" description="Helical" evidence="1">
    <location>
        <begin position="263"/>
        <end position="285"/>
    </location>
</feature>
<protein>
    <recommendedName>
        <fullName evidence="2">PiggyBac transposable element-derived protein domain-containing protein</fullName>
    </recommendedName>
</protein>
<dbReference type="EMBL" id="MTYJ01000226">
    <property type="protein sequence ID" value="OWA51408.1"/>
    <property type="molecule type" value="Genomic_DNA"/>
</dbReference>
<organism evidence="3 4">
    <name type="scientific">Hypsibius exemplaris</name>
    <name type="common">Freshwater tardigrade</name>
    <dbReference type="NCBI Taxonomy" id="2072580"/>
    <lineage>
        <taxon>Eukaryota</taxon>
        <taxon>Metazoa</taxon>
        <taxon>Ecdysozoa</taxon>
        <taxon>Tardigrada</taxon>
        <taxon>Eutardigrada</taxon>
        <taxon>Parachela</taxon>
        <taxon>Hypsibioidea</taxon>
        <taxon>Hypsibiidae</taxon>
        <taxon>Hypsibius</taxon>
    </lineage>
</organism>
<sequence>MKVVLRLIEYLGEKSGRNLTTDNFFTSVELAEDVLSRNITLIGTIRKNRGEISRDFLPGPLKDRPLFSSCFWIHQGFYHGSYVCRPRKCVILLSSQHHSIQFDADTIEKKPEIIKVYNATKSGVDTMDQLVGTYSVRRKTNRWPMAFFYDMEANQDTFPRDVMGLICQRLRLECNLTLVQYNWDAGPGFHGLFDTVFNVNTSFSVGIGNFLMRKDRTDVAHLVDSIIGKYDTVIVIDQNDLVAVSGAAFFAYLFRQVASTGTWAGLAAIFAIYAILITAAALLALEVKLTLRGIIFRLWETAFGLFATMIGKGCNCYPKAFYLSSI</sequence>
<reference evidence="4" key="1">
    <citation type="submission" date="2017-01" db="EMBL/GenBank/DDBJ databases">
        <title>Comparative genomics of anhydrobiosis in the tardigrade Hypsibius dujardini.</title>
        <authorList>
            <person name="Yoshida Y."/>
            <person name="Koutsovoulos G."/>
            <person name="Laetsch D."/>
            <person name="Stevens L."/>
            <person name="Kumar S."/>
            <person name="Horikawa D."/>
            <person name="Ishino K."/>
            <person name="Komine S."/>
            <person name="Tomita M."/>
            <person name="Blaxter M."/>
            <person name="Arakawa K."/>
        </authorList>
    </citation>
    <scope>NUCLEOTIDE SEQUENCE [LARGE SCALE GENOMIC DNA]</scope>
    <source>
        <strain evidence="4">Z151</strain>
    </source>
</reference>
<keyword evidence="1" id="KW-0812">Transmembrane</keyword>
<dbReference type="InterPro" id="IPR029526">
    <property type="entry name" value="PGBD"/>
</dbReference>
<keyword evidence="1" id="KW-0472">Membrane</keyword>
<dbReference type="Proteomes" id="UP000192578">
    <property type="component" value="Unassembled WGS sequence"/>
</dbReference>
<dbReference type="Pfam" id="PF13843">
    <property type="entry name" value="DDE_Tnp_1_7"/>
    <property type="match status" value="1"/>
</dbReference>
<evidence type="ECO:0000256" key="1">
    <source>
        <dbReference type="SAM" id="Phobius"/>
    </source>
</evidence>
<feature type="domain" description="PiggyBac transposable element-derived protein" evidence="2">
    <location>
        <begin position="2"/>
        <end position="151"/>
    </location>
</feature>
<dbReference type="OrthoDB" id="10030973at2759"/>
<gene>
    <name evidence="3" type="ORF">BV898_15891</name>
</gene>
<keyword evidence="1" id="KW-1133">Transmembrane helix</keyword>
<evidence type="ECO:0000313" key="4">
    <source>
        <dbReference type="Proteomes" id="UP000192578"/>
    </source>
</evidence>
<comment type="caution">
    <text evidence="3">The sequence shown here is derived from an EMBL/GenBank/DDBJ whole genome shotgun (WGS) entry which is preliminary data.</text>
</comment>
<evidence type="ECO:0000259" key="2">
    <source>
        <dbReference type="Pfam" id="PF13843"/>
    </source>
</evidence>
<keyword evidence="4" id="KW-1185">Reference proteome</keyword>
<dbReference type="PANTHER" id="PTHR46599:SF6">
    <property type="entry name" value="DUAL SPECIFICITY PHOSPHATASE 26"/>
    <property type="match status" value="1"/>
</dbReference>
<evidence type="ECO:0000313" key="3">
    <source>
        <dbReference type="EMBL" id="OWA51408.1"/>
    </source>
</evidence>
<name>A0A9X6RKN5_HYPEX</name>
<dbReference type="AlphaFoldDB" id="A0A9X6RKN5"/>
<dbReference type="PANTHER" id="PTHR46599">
    <property type="entry name" value="PIGGYBAC TRANSPOSABLE ELEMENT-DERIVED PROTEIN 4"/>
    <property type="match status" value="1"/>
</dbReference>
<accession>A0A9X6RKN5</accession>
<proteinExistence type="predicted"/>